<gene>
    <name evidence="2" type="ORF">IXO792_14700</name>
</gene>
<organism evidence="2 3">
    <name type="scientific">Xanthomonas oryzae pv. oryzae</name>
    <dbReference type="NCBI Taxonomy" id="64187"/>
    <lineage>
        <taxon>Bacteria</taxon>
        <taxon>Pseudomonadati</taxon>
        <taxon>Pseudomonadota</taxon>
        <taxon>Gammaproteobacteria</taxon>
        <taxon>Lysobacterales</taxon>
        <taxon>Lysobacteraceae</taxon>
        <taxon>Xanthomonas</taxon>
    </lineage>
</organism>
<dbReference type="InterPro" id="IPR036388">
    <property type="entry name" value="WH-like_DNA-bd_sf"/>
</dbReference>
<dbReference type="Proteomes" id="UP000187097">
    <property type="component" value="Chromosome"/>
</dbReference>
<reference evidence="2" key="1">
    <citation type="submission" date="2015-01" db="EMBL/GenBank/DDBJ databases">
        <authorList>
            <person name="Midha S."/>
            <person name="Anil M.G."/>
            <person name="Mishra D."/>
            <person name="Brahma K."/>
            <person name="Laha G.S."/>
            <person name="Sundaram R.M."/>
            <person name="Sonti R.V."/>
            <person name="Patil P.B."/>
        </authorList>
    </citation>
    <scope>NUCLEOTIDE SEQUENCE</scope>
    <source>
        <strain evidence="2">IXO792</strain>
    </source>
</reference>
<evidence type="ECO:0000313" key="3">
    <source>
        <dbReference type="Proteomes" id="UP000187097"/>
    </source>
</evidence>
<evidence type="ECO:0000256" key="1">
    <source>
        <dbReference type="SAM" id="MobiDB-lite"/>
    </source>
</evidence>
<dbReference type="EMBL" id="CP047493">
    <property type="protein sequence ID" value="UXW02047.1"/>
    <property type="molecule type" value="Genomic_DNA"/>
</dbReference>
<sequence>MPVHRACASADDHQSPREALGSNGVVRLCERSVGWRMSVQVMAWALEQRIVLDAPARHVLLCLANYADKDGRGAFPAVQRLADDTGLSGRTVQRQLAALVAAGVIRPGNEAIVAAYISRADRRTVCYDIIMQRGDTGAPGERTRGDSRARHGVTATTERGVTVSPNPSDNHQKET</sequence>
<accession>A0AAJ5MCI2</accession>
<dbReference type="Gene3D" id="1.10.10.10">
    <property type="entry name" value="Winged helix-like DNA-binding domain superfamily/Winged helix DNA-binding domain"/>
    <property type="match status" value="1"/>
</dbReference>
<dbReference type="Pfam" id="PF13730">
    <property type="entry name" value="HTH_36"/>
    <property type="match status" value="1"/>
</dbReference>
<dbReference type="AlphaFoldDB" id="A0AAJ5MCI2"/>
<name>A0AAJ5MCI2_XANOO</name>
<proteinExistence type="predicted"/>
<evidence type="ECO:0000313" key="2">
    <source>
        <dbReference type="EMBL" id="UXW02047.1"/>
    </source>
</evidence>
<feature type="region of interest" description="Disordered" evidence="1">
    <location>
        <begin position="136"/>
        <end position="175"/>
    </location>
</feature>
<protein>
    <submittedName>
        <fullName evidence="2">Helix-turn-helix domain-containing protein</fullName>
    </submittedName>
</protein>
<feature type="compositionally biased region" description="Polar residues" evidence="1">
    <location>
        <begin position="154"/>
        <end position="169"/>
    </location>
</feature>
<reference evidence="2" key="2">
    <citation type="submission" date="2020-01" db="EMBL/GenBank/DDBJ databases">
        <title>Complete genome investigation of Xanthomonas oryzae strains.</title>
        <authorList>
            <person name="Kaur A."/>
            <person name="Bansal K."/>
            <person name="Patil P.B."/>
        </authorList>
    </citation>
    <scope>NUCLEOTIDE SEQUENCE</scope>
    <source>
        <strain evidence="2">IXO792</strain>
    </source>
</reference>